<feature type="domain" description="C2H2-type" evidence="9">
    <location>
        <begin position="74"/>
        <end position="101"/>
    </location>
</feature>
<gene>
    <name evidence="10" type="primary">ESCA_0</name>
    <name evidence="10" type="ORF">Anas_00530</name>
</gene>
<dbReference type="GO" id="GO:0000981">
    <property type="term" value="F:DNA-binding transcription factor activity, RNA polymerase II-specific"/>
    <property type="evidence" value="ECO:0007669"/>
    <property type="project" value="TreeGrafter"/>
</dbReference>
<dbReference type="Pfam" id="PF00096">
    <property type="entry name" value="zf-C2H2"/>
    <property type="match status" value="1"/>
</dbReference>
<dbReference type="InterPro" id="IPR050527">
    <property type="entry name" value="Snail/Krueppel_Znf"/>
</dbReference>
<evidence type="ECO:0000256" key="1">
    <source>
        <dbReference type="ARBA" id="ARBA00004123"/>
    </source>
</evidence>
<evidence type="ECO:0000259" key="9">
    <source>
        <dbReference type="PROSITE" id="PS50157"/>
    </source>
</evidence>
<dbReference type="Gene3D" id="3.30.160.60">
    <property type="entry name" value="Classic Zinc Finger"/>
    <property type="match status" value="3"/>
</dbReference>
<keyword evidence="11" id="KW-1185">Reference proteome</keyword>
<evidence type="ECO:0000313" key="11">
    <source>
        <dbReference type="Proteomes" id="UP000326759"/>
    </source>
</evidence>
<dbReference type="Proteomes" id="UP000326759">
    <property type="component" value="Unassembled WGS sequence"/>
</dbReference>
<evidence type="ECO:0000313" key="10">
    <source>
        <dbReference type="EMBL" id="KAB7507680.1"/>
    </source>
</evidence>
<dbReference type="PROSITE" id="PS00028">
    <property type="entry name" value="ZINC_FINGER_C2H2_1"/>
    <property type="match status" value="1"/>
</dbReference>
<dbReference type="SMART" id="SM00355">
    <property type="entry name" value="ZnF_C2H2"/>
    <property type="match status" value="2"/>
</dbReference>
<dbReference type="InterPro" id="IPR013087">
    <property type="entry name" value="Znf_C2H2_type"/>
</dbReference>
<protein>
    <submittedName>
        <fullName evidence="10">Escargot/snail-like protein</fullName>
    </submittedName>
</protein>
<organism evidence="10 11">
    <name type="scientific">Armadillidium nasatum</name>
    <dbReference type="NCBI Taxonomy" id="96803"/>
    <lineage>
        <taxon>Eukaryota</taxon>
        <taxon>Metazoa</taxon>
        <taxon>Ecdysozoa</taxon>
        <taxon>Arthropoda</taxon>
        <taxon>Crustacea</taxon>
        <taxon>Multicrustacea</taxon>
        <taxon>Malacostraca</taxon>
        <taxon>Eumalacostraca</taxon>
        <taxon>Peracarida</taxon>
        <taxon>Isopoda</taxon>
        <taxon>Oniscidea</taxon>
        <taxon>Crinocheta</taxon>
        <taxon>Armadillidiidae</taxon>
        <taxon>Armadillidium</taxon>
    </lineage>
</organism>
<evidence type="ECO:0000256" key="8">
    <source>
        <dbReference type="PROSITE-ProRule" id="PRU00042"/>
    </source>
</evidence>
<accession>A0A5N5TND9</accession>
<comment type="subcellular location">
    <subcellularLocation>
        <location evidence="1">Nucleus</location>
    </subcellularLocation>
</comment>
<reference evidence="10 11" key="1">
    <citation type="journal article" date="2019" name="PLoS Biol.">
        <title>Sex chromosomes control vertical transmission of feminizing Wolbachia symbionts in an isopod.</title>
        <authorList>
            <person name="Becking T."/>
            <person name="Chebbi M.A."/>
            <person name="Giraud I."/>
            <person name="Moumen B."/>
            <person name="Laverre T."/>
            <person name="Caubet Y."/>
            <person name="Peccoud J."/>
            <person name="Gilbert C."/>
            <person name="Cordaux R."/>
        </authorList>
    </citation>
    <scope>NUCLEOTIDE SEQUENCE [LARGE SCALE GENOMIC DNA]</scope>
    <source>
        <strain evidence="10">ANa2</strain>
        <tissue evidence="10">Whole body excluding digestive tract and cuticle</tissue>
    </source>
</reference>
<dbReference type="PANTHER" id="PTHR24388">
    <property type="entry name" value="ZINC FINGER PROTEIN"/>
    <property type="match status" value="1"/>
</dbReference>
<evidence type="ECO:0000256" key="4">
    <source>
        <dbReference type="ARBA" id="ARBA00022771"/>
    </source>
</evidence>
<feature type="domain" description="C2H2-type" evidence="9">
    <location>
        <begin position="45"/>
        <end position="73"/>
    </location>
</feature>
<keyword evidence="2" id="KW-0479">Metal-binding</keyword>
<evidence type="ECO:0000256" key="7">
    <source>
        <dbReference type="ARBA" id="ARBA00037948"/>
    </source>
</evidence>
<keyword evidence="4 8" id="KW-0863">Zinc-finger</keyword>
<comment type="caution">
    <text evidence="10">The sequence shown here is derived from an EMBL/GenBank/DDBJ whole genome shotgun (WGS) entry which is preliminary data.</text>
</comment>
<evidence type="ECO:0000256" key="3">
    <source>
        <dbReference type="ARBA" id="ARBA00022737"/>
    </source>
</evidence>
<dbReference type="SUPFAM" id="SSF57667">
    <property type="entry name" value="beta-beta-alpha zinc fingers"/>
    <property type="match status" value="2"/>
</dbReference>
<dbReference type="EMBL" id="SEYY01000267">
    <property type="protein sequence ID" value="KAB7507680.1"/>
    <property type="molecule type" value="Genomic_DNA"/>
</dbReference>
<sequence length="124" mass="14237">MKIVGRRLVWNTLAASSVDHYEENFGTTTSNQLPKFTDPSGKRFFRCTYCTYSSMNSGNVLTHIQFKHTGEKPFSCALCSKPFTKKSNIKAHMRTHTGEKPFHCKFCDKNFSQKMSPIINYLIN</sequence>
<dbReference type="InterPro" id="IPR036236">
    <property type="entry name" value="Znf_C2H2_sf"/>
</dbReference>
<dbReference type="AlphaFoldDB" id="A0A5N5TND9"/>
<dbReference type="GO" id="GO:0000978">
    <property type="term" value="F:RNA polymerase II cis-regulatory region sequence-specific DNA binding"/>
    <property type="evidence" value="ECO:0007669"/>
    <property type="project" value="TreeGrafter"/>
</dbReference>
<keyword evidence="6" id="KW-0539">Nucleus</keyword>
<keyword evidence="3" id="KW-0677">Repeat</keyword>
<comment type="similarity">
    <text evidence="7">Belongs to the snail C2H2-type zinc-finger protein family.</text>
</comment>
<dbReference type="PANTHER" id="PTHR24388:SF54">
    <property type="entry name" value="PROTEIN ESCARGOT"/>
    <property type="match status" value="1"/>
</dbReference>
<dbReference type="OrthoDB" id="6335452at2759"/>
<evidence type="ECO:0000256" key="5">
    <source>
        <dbReference type="ARBA" id="ARBA00022833"/>
    </source>
</evidence>
<evidence type="ECO:0000256" key="2">
    <source>
        <dbReference type="ARBA" id="ARBA00022723"/>
    </source>
</evidence>
<dbReference type="GO" id="GO:0008270">
    <property type="term" value="F:zinc ion binding"/>
    <property type="evidence" value="ECO:0007669"/>
    <property type="project" value="UniProtKB-KW"/>
</dbReference>
<dbReference type="PROSITE" id="PS50157">
    <property type="entry name" value="ZINC_FINGER_C2H2_2"/>
    <property type="match status" value="2"/>
</dbReference>
<proteinExistence type="inferred from homology"/>
<name>A0A5N5TND9_9CRUS</name>
<dbReference type="GO" id="GO:0005634">
    <property type="term" value="C:nucleus"/>
    <property type="evidence" value="ECO:0007669"/>
    <property type="project" value="UniProtKB-SubCell"/>
</dbReference>
<dbReference type="FunFam" id="3.30.160.60:FF:000912">
    <property type="entry name" value="Zinc finger protein 660"/>
    <property type="match status" value="1"/>
</dbReference>
<evidence type="ECO:0000256" key="6">
    <source>
        <dbReference type="ARBA" id="ARBA00023242"/>
    </source>
</evidence>
<keyword evidence="5" id="KW-0862">Zinc</keyword>